<dbReference type="EMBL" id="KZ308880">
    <property type="protein sequence ID" value="KAG8235122.1"/>
    <property type="molecule type" value="Genomic_DNA"/>
</dbReference>
<protein>
    <recommendedName>
        <fullName evidence="4">SMC hinge domain-containing protein</fullName>
    </recommendedName>
</protein>
<gene>
    <name evidence="2" type="ORF">J437_LFUL014385</name>
</gene>
<feature type="non-terminal residue" evidence="2">
    <location>
        <position position="156"/>
    </location>
</feature>
<dbReference type="AlphaFoldDB" id="A0A8K0KIE3"/>
<evidence type="ECO:0000313" key="3">
    <source>
        <dbReference type="Proteomes" id="UP000792457"/>
    </source>
</evidence>
<reference evidence="2" key="2">
    <citation type="submission" date="2017-10" db="EMBL/GenBank/DDBJ databases">
        <title>Ladona fulva Genome sequencing and assembly.</title>
        <authorList>
            <person name="Murali S."/>
            <person name="Richards S."/>
            <person name="Bandaranaike D."/>
            <person name="Bellair M."/>
            <person name="Blankenburg K."/>
            <person name="Chao H."/>
            <person name="Dinh H."/>
            <person name="Doddapaneni H."/>
            <person name="Dugan-Rocha S."/>
            <person name="Elkadiri S."/>
            <person name="Gnanaolivu R."/>
            <person name="Hernandez B."/>
            <person name="Skinner E."/>
            <person name="Javaid M."/>
            <person name="Lee S."/>
            <person name="Li M."/>
            <person name="Ming W."/>
            <person name="Munidasa M."/>
            <person name="Muniz J."/>
            <person name="Nguyen L."/>
            <person name="Hughes D."/>
            <person name="Osuji N."/>
            <person name="Pu L.-L."/>
            <person name="Puazo M."/>
            <person name="Qu C."/>
            <person name="Quiroz J."/>
            <person name="Raj R."/>
            <person name="Weissenberger G."/>
            <person name="Xin Y."/>
            <person name="Zou X."/>
            <person name="Han Y."/>
            <person name="Worley K."/>
            <person name="Muzny D."/>
            <person name="Gibbs R."/>
        </authorList>
    </citation>
    <scope>NUCLEOTIDE SEQUENCE</scope>
    <source>
        <strain evidence="2">Sampled in the wild</strain>
    </source>
</reference>
<dbReference type="SUPFAM" id="SSF75553">
    <property type="entry name" value="Smc hinge domain"/>
    <property type="match status" value="1"/>
</dbReference>
<evidence type="ECO:0000256" key="1">
    <source>
        <dbReference type="SAM" id="Coils"/>
    </source>
</evidence>
<proteinExistence type="predicted"/>
<dbReference type="PANTHER" id="PTHR43977">
    <property type="entry name" value="STRUCTURAL MAINTENANCE OF CHROMOSOMES PROTEIN 3"/>
    <property type="match status" value="1"/>
</dbReference>
<feature type="coiled-coil region" evidence="1">
    <location>
        <begin position="85"/>
        <end position="136"/>
    </location>
</feature>
<evidence type="ECO:0008006" key="4">
    <source>
        <dbReference type="Google" id="ProtNLM"/>
    </source>
</evidence>
<comment type="caution">
    <text evidence="2">The sequence shown here is derived from an EMBL/GenBank/DDBJ whole genome shotgun (WGS) entry which is preliminary data.</text>
</comment>
<reference evidence="2" key="1">
    <citation type="submission" date="2013-04" db="EMBL/GenBank/DDBJ databases">
        <authorList>
            <person name="Qu J."/>
            <person name="Murali S.C."/>
            <person name="Bandaranaike D."/>
            <person name="Bellair M."/>
            <person name="Blankenburg K."/>
            <person name="Chao H."/>
            <person name="Dinh H."/>
            <person name="Doddapaneni H."/>
            <person name="Downs B."/>
            <person name="Dugan-Rocha S."/>
            <person name="Elkadiri S."/>
            <person name="Gnanaolivu R.D."/>
            <person name="Hernandez B."/>
            <person name="Javaid M."/>
            <person name="Jayaseelan J.C."/>
            <person name="Lee S."/>
            <person name="Li M."/>
            <person name="Ming W."/>
            <person name="Munidasa M."/>
            <person name="Muniz J."/>
            <person name="Nguyen L."/>
            <person name="Ongeri F."/>
            <person name="Osuji N."/>
            <person name="Pu L.-L."/>
            <person name="Puazo M."/>
            <person name="Qu C."/>
            <person name="Quiroz J."/>
            <person name="Raj R."/>
            <person name="Weissenberger G."/>
            <person name="Xin Y."/>
            <person name="Zou X."/>
            <person name="Han Y."/>
            <person name="Richards S."/>
            <person name="Worley K."/>
            <person name="Muzny D."/>
            <person name="Gibbs R."/>
        </authorList>
    </citation>
    <scope>NUCLEOTIDE SEQUENCE</scope>
    <source>
        <strain evidence="2">Sampled in the wild</strain>
    </source>
</reference>
<dbReference type="GO" id="GO:0005524">
    <property type="term" value="F:ATP binding"/>
    <property type="evidence" value="ECO:0007669"/>
    <property type="project" value="InterPro"/>
</dbReference>
<dbReference type="OrthoDB" id="10255539at2759"/>
<sequence>VGADKVWAALPLLEYDSSVAPAIEWAFGNAFICKDTDTATKVAYHPRIQVRCITLDGDSMDPGGTVSGGSAPKAGASVLNHIDNLHSARKTCETGKAELQRVEQEMSGLHQVAGKYHALKQQVDLKRTELSLLEERLRQTTHHQHQEEVDRLKVAI</sequence>
<feature type="non-terminal residue" evidence="2">
    <location>
        <position position="1"/>
    </location>
</feature>
<dbReference type="GO" id="GO:0051276">
    <property type="term" value="P:chromosome organization"/>
    <property type="evidence" value="ECO:0007669"/>
    <property type="project" value="InterPro"/>
</dbReference>
<keyword evidence="3" id="KW-1185">Reference proteome</keyword>
<dbReference type="Proteomes" id="UP000792457">
    <property type="component" value="Unassembled WGS sequence"/>
</dbReference>
<keyword evidence="1" id="KW-0175">Coiled coil</keyword>
<accession>A0A8K0KIE3</accession>
<dbReference type="GO" id="GO:0005694">
    <property type="term" value="C:chromosome"/>
    <property type="evidence" value="ECO:0007669"/>
    <property type="project" value="InterPro"/>
</dbReference>
<dbReference type="InterPro" id="IPR036277">
    <property type="entry name" value="SMC_hinge_sf"/>
</dbReference>
<dbReference type="Gene3D" id="3.30.70.1620">
    <property type="match status" value="1"/>
</dbReference>
<evidence type="ECO:0000313" key="2">
    <source>
        <dbReference type="EMBL" id="KAG8235122.1"/>
    </source>
</evidence>
<organism evidence="2 3">
    <name type="scientific">Ladona fulva</name>
    <name type="common">Scarce chaser dragonfly</name>
    <name type="synonym">Libellula fulva</name>
    <dbReference type="NCBI Taxonomy" id="123851"/>
    <lineage>
        <taxon>Eukaryota</taxon>
        <taxon>Metazoa</taxon>
        <taxon>Ecdysozoa</taxon>
        <taxon>Arthropoda</taxon>
        <taxon>Hexapoda</taxon>
        <taxon>Insecta</taxon>
        <taxon>Pterygota</taxon>
        <taxon>Palaeoptera</taxon>
        <taxon>Odonata</taxon>
        <taxon>Epiprocta</taxon>
        <taxon>Anisoptera</taxon>
        <taxon>Libelluloidea</taxon>
        <taxon>Libellulidae</taxon>
        <taxon>Ladona</taxon>
    </lineage>
</organism>
<name>A0A8K0KIE3_LADFU</name>